<dbReference type="HOGENOM" id="CLU_030410_0_0_10"/>
<reference evidence="2 3" key="1">
    <citation type="journal article" date="2011" name="Stand. Genomic Sci.">
        <title>Complete genome sequence of Haliscomenobacter hydrossis type strain (O).</title>
        <authorList>
            <consortium name="US DOE Joint Genome Institute (JGI-PGF)"/>
            <person name="Daligault H."/>
            <person name="Lapidus A."/>
            <person name="Zeytun A."/>
            <person name="Nolan M."/>
            <person name="Lucas S."/>
            <person name="Del Rio T.G."/>
            <person name="Tice H."/>
            <person name="Cheng J.F."/>
            <person name="Tapia R."/>
            <person name="Han C."/>
            <person name="Goodwin L."/>
            <person name="Pitluck S."/>
            <person name="Liolios K."/>
            <person name="Pagani I."/>
            <person name="Ivanova N."/>
            <person name="Huntemann M."/>
            <person name="Mavromatis K."/>
            <person name="Mikhailova N."/>
            <person name="Pati A."/>
            <person name="Chen A."/>
            <person name="Palaniappan K."/>
            <person name="Land M."/>
            <person name="Hauser L."/>
            <person name="Brambilla E.M."/>
            <person name="Rohde M."/>
            <person name="Verbarg S."/>
            <person name="Goker M."/>
            <person name="Bristow J."/>
            <person name="Eisen J.A."/>
            <person name="Markowitz V."/>
            <person name="Hugenholtz P."/>
            <person name="Kyrpides N.C."/>
            <person name="Klenk H.P."/>
            <person name="Woyke T."/>
        </authorList>
    </citation>
    <scope>NUCLEOTIDE SEQUENCE [LARGE SCALE GENOMIC DNA]</scope>
    <source>
        <strain evidence="3">ATCC 27775 / DSM 1100 / LMG 10767 / O</strain>
    </source>
</reference>
<dbReference type="OrthoDB" id="9780724at2"/>
<dbReference type="SUPFAM" id="SSF56672">
    <property type="entry name" value="DNA/RNA polymerases"/>
    <property type="match status" value="1"/>
</dbReference>
<dbReference type="Proteomes" id="UP000008461">
    <property type="component" value="Chromosome"/>
</dbReference>
<feature type="domain" description="Reverse transcriptase" evidence="1">
    <location>
        <begin position="1"/>
        <end position="317"/>
    </location>
</feature>
<dbReference type="CDD" id="cd01646">
    <property type="entry name" value="RT_Bac_retron_I"/>
    <property type="match status" value="1"/>
</dbReference>
<evidence type="ECO:0000313" key="2">
    <source>
        <dbReference type="EMBL" id="AEE49662.1"/>
    </source>
</evidence>
<dbReference type="EMBL" id="CP002691">
    <property type="protein sequence ID" value="AEE49662.1"/>
    <property type="molecule type" value="Genomic_DNA"/>
</dbReference>
<sequence length="595" mass="68516">MEADKFIGKGYFPKELPPPFYSTKLADSLNVVKNKWTAFETAETIKLAGESRSDWNLRKDTFYSKYGSSKCCDFSISKGKLSRRVLKIPNPKHFIPVTELICDKWAEINSIFTLSEYSTSYPLEGVNTDKRAVKTKSSSVQALRDSIIEVSVNKLIQVKIDVSQFYPTIYTHVISWSLMGKDVAKKYFKKSKNEVDTLVSTADTDAILYKYADKLDTAIRACQDRQSIGIPTGPDTSLVIAELIACRIDNEFKDKFDSIGVKAVRYYDDYYIYVNTTDEADKVIKGLQKILNEFQLEINDKKVEIHEFPFPFENNWVTDLHRFEFKKTNQSNNLKHYFSLIWGIGEINSSRTDWIFTYALRTFEFGTILIEKKSWKLFESLLLKTALIQPAVLDIVTRILLTYDIYIDDDSREKLKNLIEHVILMHSQINHNFETAWALWLAKCFKIKISENLANQIIETNDCISILILLSLAKEESLVEGSPNFNLLENELKDDILFSETWLLAYEAVKKGWLTPIDTNLISGNGFFQILSDLNIEFFDGSRQLSIYKSINGEIKKELGPKETDDYNLSTVSTNERKLNLEELTQADSGFWELY</sequence>
<gene>
    <name evidence="2" type="ordered locus">Halhy_1774</name>
</gene>
<dbReference type="InterPro" id="IPR000477">
    <property type="entry name" value="RT_dom"/>
</dbReference>
<dbReference type="eggNOG" id="COG3344">
    <property type="taxonomic scope" value="Bacteria"/>
</dbReference>
<reference key="2">
    <citation type="submission" date="2011-04" db="EMBL/GenBank/DDBJ databases">
        <title>Complete sequence of chromosome of Haliscomenobacter hydrossis DSM 1100.</title>
        <authorList>
            <consortium name="US DOE Joint Genome Institute (JGI-PGF)"/>
            <person name="Lucas S."/>
            <person name="Han J."/>
            <person name="Lapidus A."/>
            <person name="Bruce D."/>
            <person name="Goodwin L."/>
            <person name="Pitluck S."/>
            <person name="Peters L."/>
            <person name="Kyrpides N."/>
            <person name="Mavromatis K."/>
            <person name="Ivanova N."/>
            <person name="Ovchinnikova G."/>
            <person name="Pagani I."/>
            <person name="Daligault H."/>
            <person name="Detter J.C."/>
            <person name="Han C."/>
            <person name="Land M."/>
            <person name="Hauser L."/>
            <person name="Markowitz V."/>
            <person name="Cheng J.-F."/>
            <person name="Hugenholtz P."/>
            <person name="Woyke T."/>
            <person name="Wu D."/>
            <person name="Verbarg S."/>
            <person name="Frueling A."/>
            <person name="Brambilla E."/>
            <person name="Klenk H.-P."/>
            <person name="Eisen J.A."/>
        </authorList>
    </citation>
    <scope>NUCLEOTIDE SEQUENCE</scope>
    <source>
        <strain>DSM 1100</strain>
    </source>
</reference>
<dbReference type="STRING" id="760192.Halhy_1774"/>
<organism evidence="2 3">
    <name type="scientific">Haliscomenobacter hydrossis (strain ATCC 27775 / DSM 1100 / LMG 10767 / O)</name>
    <dbReference type="NCBI Taxonomy" id="760192"/>
    <lineage>
        <taxon>Bacteria</taxon>
        <taxon>Pseudomonadati</taxon>
        <taxon>Bacteroidota</taxon>
        <taxon>Saprospiria</taxon>
        <taxon>Saprospirales</taxon>
        <taxon>Haliscomenobacteraceae</taxon>
        <taxon>Haliscomenobacter</taxon>
    </lineage>
</organism>
<dbReference type="InterPro" id="IPR043502">
    <property type="entry name" value="DNA/RNA_pol_sf"/>
</dbReference>
<dbReference type="RefSeq" id="WP_013764215.1">
    <property type="nucleotide sequence ID" value="NC_015510.1"/>
</dbReference>
<evidence type="ECO:0000313" key="3">
    <source>
        <dbReference type="Proteomes" id="UP000008461"/>
    </source>
</evidence>
<name>F4L2Y2_HALH1</name>
<accession>F4L2Y2</accession>
<dbReference type="AlphaFoldDB" id="F4L2Y2"/>
<evidence type="ECO:0000259" key="1">
    <source>
        <dbReference type="PROSITE" id="PS50878"/>
    </source>
</evidence>
<keyword evidence="3" id="KW-1185">Reference proteome</keyword>
<protein>
    <recommendedName>
        <fullName evidence="1">Reverse transcriptase domain-containing protein</fullName>
    </recommendedName>
</protein>
<dbReference type="Pfam" id="PF00078">
    <property type="entry name" value="RVT_1"/>
    <property type="match status" value="1"/>
</dbReference>
<proteinExistence type="predicted"/>
<dbReference type="PROSITE" id="PS50878">
    <property type="entry name" value="RT_POL"/>
    <property type="match status" value="1"/>
</dbReference>
<dbReference type="KEGG" id="hhy:Halhy_1774"/>